<dbReference type="Proteomes" id="UP000070444">
    <property type="component" value="Unassembled WGS sequence"/>
</dbReference>
<comment type="cofactor">
    <cofactor evidence="1">
        <name>Fe cation</name>
        <dbReference type="ChEBI" id="CHEBI:24875"/>
    </cofactor>
</comment>
<evidence type="ECO:0000313" key="6">
    <source>
        <dbReference type="Proteomes" id="UP000070444"/>
    </source>
</evidence>
<comment type="similarity">
    <text evidence="2">Belongs to the PhyH family.</text>
</comment>
<dbReference type="Gene3D" id="2.60.120.620">
    <property type="entry name" value="q2cbj1_9rhob like domain"/>
    <property type="match status" value="1"/>
</dbReference>
<dbReference type="GO" id="GO:0046872">
    <property type="term" value="F:metal ion binding"/>
    <property type="evidence" value="ECO:0007669"/>
    <property type="project" value="UniProtKB-KW"/>
</dbReference>
<name>A0A137P703_CONC2</name>
<dbReference type="EMBL" id="KQ964492">
    <property type="protein sequence ID" value="KXN70793.1"/>
    <property type="molecule type" value="Genomic_DNA"/>
</dbReference>
<keyword evidence="6" id="KW-1185">Reference proteome</keyword>
<evidence type="ECO:0000256" key="2">
    <source>
        <dbReference type="ARBA" id="ARBA00005830"/>
    </source>
</evidence>
<dbReference type="OrthoDB" id="445007at2759"/>
<dbReference type="AlphaFoldDB" id="A0A137P703"/>
<keyword evidence="4" id="KW-0408">Iron</keyword>
<dbReference type="GO" id="GO:0051213">
    <property type="term" value="F:dioxygenase activity"/>
    <property type="evidence" value="ECO:0007669"/>
    <property type="project" value="UniProtKB-KW"/>
</dbReference>
<dbReference type="InterPro" id="IPR008775">
    <property type="entry name" value="Phytyl_CoA_dOase-like"/>
</dbReference>
<evidence type="ECO:0000256" key="1">
    <source>
        <dbReference type="ARBA" id="ARBA00001962"/>
    </source>
</evidence>
<dbReference type="Pfam" id="PF05721">
    <property type="entry name" value="PhyH"/>
    <property type="match status" value="1"/>
</dbReference>
<evidence type="ECO:0000256" key="3">
    <source>
        <dbReference type="ARBA" id="ARBA00022723"/>
    </source>
</evidence>
<accession>A0A137P703</accession>
<dbReference type="SUPFAM" id="SSF51197">
    <property type="entry name" value="Clavaminate synthase-like"/>
    <property type="match status" value="1"/>
</dbReference>
<dbReference type="STRING" id="796925.A0A137P703"/>
<organism evidence="5 6">
    <name type="scientific">Conidiobolus coronatus (strain ATCC 28846 / CBS 209.66 / NRRL 28638)</name>
    <name type="common">Delacroixia coronata</name>
    <dbReference type="NCBI Taxonomy" id="796925"/>
    <lineage>
        <taxon>Eukaryota</taxon>
        <taxon>Fungi</taxon>
        <taxon>Fungi incertae sedis</taxon>
        <taxon>Zoopagomycota</taxon>
        <taxon>Entomophthoromycotina</taxon>
        <taxon>Entomophthoromycetes</taxon>
        <taxon>Entomophthorales</taxon>
        <taxon>Ancylistaceae</taxon>
        <taxon>Conidiobolus</taxon>
    </lineage>
</organism>
<keyword evidence="5" id="KW-0560">Oxidoreductase</keyword>
<dbReference type="OMA" id="KYSEDNW"/>
<evidence type="ECO:0000256" key="4">
    <source>
        <dbReference type="ARBA" id="ARBA00023004"/>
    </source>
</evidence>
<dbReference type="PANTHER" id="PTHR20883:SF15">
    <property type="entry name" value="PHYTANOYL-COA DIOXYGENASE DOMAIN-CONTAINING PROTEIN 1"/>
    <property type="match status" value="1"/>
</dbReference>
<keyword evidence="3" id="KW-0479">Metal-binding</keyword>
<evidence type="ECO:0000313" key="5">
    <source>
        <dbReference type="EMBL" id="KXN70793.1"/>
    </source>
</evidence>
<keyword evidence="5" id="KW-0223">Dioxygenase</keyword>
<sequence>MFELTKEQINKFNEDGFLIVENFLSPQEVESLKAQSLKLSSEFDISTHPLTKFHTGDEGEEDHVGDDYFLNSGDKIRYFFEPSALNKDGNLVVDKAHSLNKIGHALHVLDPTFKEFTHQPKLVNVAKGLSFKNPVILQSMVIFKQPSIGASVPPHQDSTFLYTDPVSAHGMWFPLEDCTLENGYLSFVPGSHKSVPITKRFVRNSTGKGTKFEGEVDYNQFKDEDYVKALIPAGSLVIIHGSVVHKSEPNLSKNSRIAYTFHFIEKEFNYPKDNWLQPSEVLPFSPLY</sequence>
<dbReference type="PANTHER" id="PTHR20883">
    <property type="entry name" value="PHYTANOYL-COA DIOXYGENASE DOMAIN CONTAINING 1"/>
    <property type="match status" value="1"/>
</dbReference>
<proteinExistence type="inferred from homology"/>
<reference evidence="5 6" key="1">
    <citation type="journal article" date="2015" name="Genome Biol. Evol.">
        <title>Phylogenomic analyses indicate that early fungi evolved digesting cell walls of algal ancestors of land plants.</title>
        <authorList>
            <person name="Chang Y."/>
            <person name="Wang S."/>
            <person name="Sekimoto S."/>
            <person name="Aerts A.L."/>
            <person name="Choi C."/>
            <person name="Clum A."/>
            <person name="LaButti K.M."/>
            <person name="Lindquist E.A."/>
            <person name="Yee Ngan C."/>
            <person name="Ohm R.A."/>
            <person name="Salamov A.A."/>
            <person name="Grigoriev I.V."/>
            <person name="Spatafora J.W."/>
            <person name="Berbee M.L."/>
        </authorList>
    </citation>
    <scope>NUCLEOTIDE SEQUENCE [LARGE SCALE GENOMIC DNA]</scope>
    <source>
        <strain evidence="5 6">NRRL 28638</strain>
    </source>
</reference>
<gene>
    <name evidence="5" type="ORF">CONCODRAFT_78653</name>
</gene>
<protein>
    <submittedName>
        <fullName evidence="5">Phytanoyl-CoA dioxygenase</fullName>
    </submittedName>
</protein>